<evidence type="ECO:0000313" key="5">
    <source>
        <dbReference type="Proteomes" id="UP000032809"/>
    </source>
</evidence>
<evidence type="ECO:0000256" key="2">
    <source>
        <dbReference type="ARBA" id="ARBA00022801"/>
    </source>
</evidence>
<accession>A0A0C7P003</accession>
<dbReference type="PROSITE" id="PS51462">
    <property type="entry name" value="NUDIX"/>
    <property type="match status" value="1"/>
</dbReference>
<dbReference type="GO" id="GO:0019693">
    <property type="term" value="P:ribose phosphate metabolic process"/>
    <property type="evidence" value="ECO:0007669"/>
    <property type="project" value="TreeGrafter"/>
</dbReference>
<evidence type="ECO:0000313" key="4">
    <source>
        <dbReference type="EMBL" id="CEP77344.1"/>
    </source>
</evidence>
<name>A0A0C7P003_DEFTU</name>
<dbReference type="EMBL" id="LN824141">
    <property type="protein sequence ID" value="CEP77344.1"/>
    <property type="molecule type" value="Genomic_DNA"/>
</dbReference>
<dbReference type="AlphaFoldDB" id="A0A0C7P003"/>
<dbReference type="InterPro" id="IPR015797">
    <property type="entry name" value="NUDIX_hydrolase-like_dom_sf"/>
</dbReference>
<dbReference type="PATRIC" id="fig|1006576.9.peg.7"/>
<proteinExistence type="predicted"/>
<dbReference type="GO" id="GO:0005829">
    <property type="term" value="C:cytosol"/>
    <property type="evidence" value="ECO:0007669"/>
    <property type="project" value="TreeGrafter"/>
</dbReference>
<comment type="cofactor">
    <cofactor evidence="1">
        <name>Mg(2+)</name>
        <dbReference type="ChEBI" id="CHEBI:18420"/>
    </cofactor>
</comment>
<dbReference type="Pfam" id="PF00293">
    <property type="entry name" value="NUDIX"/>
    <property type="match status" value="1"/>
</dbReference>
<dbReference type="SUPFAM" id="SSF55811">
    <property type="entry name" value="Nudix"/>
    <property type="match status" value="1"/>
</dbReference>
<dbReference type="Gene3D" id="3.90.79.10">
    <property type="entry name" value="Nucleoside Triphosphate Pyrophosphohydrolase"/>
    <property type="match status" value="1"/>
</dbReference>
<dbReference type="HOGENOM" id="CLU_062658_5_1_0"/>
<dbReference type="PANTHER" id="PTHR11839:SF18">
    <property type="entry name" value="NUDIX HYDROLASE DOMAIN-CONTAINING PROTEIN"/>
    <property type="match status" value="1"/>
</dbReference>
<dbReference type="EC" id="3.6.1.13" evidence="4"/>
<dbReference type="InterPro" id="IPR000086">
    <property type="entry name" value="NUDIX_hydrolase_dom"/>
</dbReference>
<dbReference type="KEGG" id="dtn:DTL3_0007"/>
<feature type="domain" description="Nudix hydrolase" evidence="3">
    <location>
        <begin position="40"/>
        <end position="169"/>
    </location>
</feature>
<organism evidence="4 5">
    <name type="scientific">Defluviitoga tunisiensis</name>
    <dbReference type="NCBI Taxonomy" id="1006576"/>
    <lineage>
        <taxon>Bacteria</taxon>
        <taxon>Thermotogati</taxon>
        <taxon>Thermotogota</taxon>
        <taxon>Thermotogae</taxon>
        <taxon>Petrotogales</taxon>
        <taxon>Petrotogaceae</taxon>
        <taxon>Defluviitoga</taxon>
    </lineage>
</organism>
<reference evidence="5" key="1">
    <citation type="submission" date="2014-11" db="EMBL/GenBank/DDBJ databases">
        <authorList>
            <person name="Wibberg D."/>
        </authorList>
    </citation>
    <scope>NUCLEOTIDE SEQUENCE [LARGE SCALE GENOMIC DNA]</scope>
    <source>
        <strain evidence="5">L3</strain>
    </source>
</reference>
<gene>
    <name evidence="4" type="ORF">DTL3_0007</name>
</gene>
<evidence type="ECO:0000259" key="3">
    <source>
        <dbReference type="PROSITE" id="PS51462"/>
    </source>
</evidence>
<dbReference type="Proteomes" id="UP000032809">
    <property type="component" value="Chromosome I"/>
</dbReference>
<keyword evidence="2 4" id="KW-0378">Hydrolase</keyword>
<protein>
    <submittedName>
        <fullName evidence="4">ADP-ribose pyrophosphatase</fullName>
        <ecNumber evidence="4">3.6.1.13</ecNumber>
    </submittedName>
</protein>
<dbReference type="RefSeq" id="WP_045086985.1">
    <property type="nucleotide sequence ID" value="NZ_LN824141.1"/>
</dbReference>
<keyword evidence="5" id="KW-1185">Reference proteome</keyword>
<dbReference type="PANTHER" id="PTHR11839">
    <property type="entry name" value="UDP/ADP-SUGAR PYROPHOSPHATASE"/>
    <property type="match status" value="1"/>
</dbReference>
<dbReference type="GO" id="GO:0006753">
    <property type="term" value="P:nucleoside phosphate metabolic process"/>
    <property type="evidence" value="ECO:0007669"/>
    <property type="project" value="TreeGrafter"/>
</dbReference>
<dbReference type="STRING" id="1006576.DTL3_0007"/>
<evidence type="ECO:0000256" key="1">
    <source>
        <dbReference type="ARBA" id="ARBA00001946"/>
    </source>
</evidence>
<dbReference type="OrthoDB" id="9806150at2"/>
<dbReference type="GO" id="GO:0047631">
    <property type="term" value="F:ADP-ribose diphosphatase activity"/>
    <property type="evidence" value="ECO:0007669"/>
    <property type="project" value="UniProtKB-EC"/>
</dbReference>
<dbReference type="FunFam" id="3.90.79.10:FF:000024">
    <property type="entry name" value="ADP-ribose pyrophosphatase"/>
    <property type="match status" value="1"/>
</dbReference>
<sequence length="177" mass="20326">MKLMEQEVSKELIFKGKILNLEKYNVRLPNGNISTREVVDNPGAVAVLPIDEEGYIYFVKQYRFPIREVLIEIPAGKFDSPNEDPLECGKRELEEETGLMAKEWIYLGYIYTTPGFSNEKIHLYAAKELHNVGSKPDDDEFVEVVKIYSDDVEQMIKTGGITDSKSICAFYRYKLLT</sequence>